<sequence>MGYDTDVLRIISMNASGRKGRMYNDFRRDNLRNLVENERPDIMFLPGDNPSPNTFTQTSYQQLLDPTNNETVLLYDSTRLKIHQQPTDSQFKIPNCDLDKVLSPMVDICSPAPASQIVKKFVCVSWHWELTTIDRGSQVIYENGKQFMMFAQFLAWFTGTEVLIGGDFNLEKDEIKTLINEHNRIIQDGIDSVKPDFEKFGYMECMTENIHRPERRLRQLKLHTCNNQEKNTDISFFVASKEMQLMETRHTKLESLAYRSAGLQLNTSTRVPTYCPEPTYTKTQMYIPPRPPKNHGG</sequence>
<keyword evidence="2" id="KW-1185">Reference proteome</keyword>
<dbReference type="Proteomes" id="UP000005408">
    <property type="component" value="Unassembled WGS sequence"/>
</dbReference>
<dbReference type="Gene3D" id="3.60.10.10">
    <property type="entry name" value="Endonuclease/exonuclease/phosphatase"/>
    <property type="match status" value="1"/>
</dbReference>
<dbReference type="SUPFAM" id="SSF56219">
    <property type="entry name" value="DNase I-like"/>
    <property type="match status" value="1"/>
</dbReference>
<dbReference type="OMA" id="ECMTENI"/>
<accession>A0A8W8LMJ4</accession>
<evidence type="ECO:0000313" key="1">
    <source>
        <dbReference type="EnsemblMetazoa" id="G28118.9:cds"/>
    </source>
</evidence>
<protein>
    <recommendedName>
        <fullName evidence="3">Endonuclease/exonuclease/phosphatase domain-containing protein</fullName>
    </recommendedName>
</protein>
<name>A0A8W8LMJ4_MAGGI</name>
<dbReference type="AlphaFoldDB" id="A0A8W8LMJ4"/>
<dbReference type="EnsemblMetazoa" id="G28118.11">
    <property type="protein sequence ID" value="G28118.11:cds"/>
    <property type="gene ID" value="G28118"/>
</dbReference>
<dbReference type="RefSeq" id="XP_034303404.1">
    <property type="nucleotide sequence ID" value="XM_034447513.2"/>
</dbReference>
<dbReference type="EnsemblMetazoa" id="G28118.9">
    <property type="protein sequence ID" value="G28118.9:cds"/>
    <property type="gene ID" value="G28118"/>
</dbReference>
<dbReference type="GeneID" id="117681741"/>
<dbReference type="OrthoDB" id="6087253at2759"/>
<dbReference type="EnsemblMetazoa" id="G28118.10">
    <property type="protein sequence ID" value="G28118.10:cds"/>
    <property type="gene ID" value="G28118"/>
</dbReference>
<evidence type="ECO:0008006" key="3">
    <source>
        <dbReference type="Google" id="ProtNLM"/>
    </source>
</evidence>
<organism evidence="1 2">
    <name type="scientific">Magallana gigas</name>
    <name type="common">Pacific oyster</name>
    <name type="synonym">Crassostrea gigas</name>
    <dbReference type="NCBI Taxonomy" id="29159"/>
    <lineage>
        <taxon>Eukaryota</taxon>
        <taxon>Metazoa</taxon>
        <taxon>Spiralia</taxon>
        <taxon>Lophotrochozoa</taxon>
        <taxon>Mollusca</taxon>
        <taxon>Bivalvia</taxon>
        <taxon>Autobranchia</taxon>
        <taxon>Pteriomorphia</taxon>
        <taxon>Ostreida</taxon>
        <taxon>Ostreoidea</taxon>
        <taxon>Ostreidae</taxon>
        <taxon>Magallana</taxon>
    </lineage>
</organism>
<proteinExistence type="predicted"/>
<dbReference type="KEGG" id="crg:117681741"/>
<reference evidence="1" key="1">
    <citation type="submission" date="2022-08" db="UniProtKB">
        <authorList>
            <consortium name="EnsemblMetazoa"/>
        </authorList>
    </citation>
    <scope>IDENTIFICATION</scope>
    <source>
        <strain evidence="1">05x7-T-G4-1.051#20</strain>
    </source>
</reference>
<dbReference type="InterPro" id="IPR036691">
    <property type="entry name" value="Endo/exonu/phosph_ase_sf"/>
</dbReference>
<evidence type="ECO:0000313" key="2">
    <source>
        <dbReference type="Proteomes" id="UP000005408"/>
    </source>
</evidence>
<dbReference type="EnsemblMetazoa" id="G28118.13">
    <property type="protein sequence ID" value="G28118.13:cds"/>
    <property type="gene ID" value="G28118"/>
</dbReference>
<dbReference type="EnsemblMetazoa" id="G28118.15">
    <property type="protein sequence ID" value="G28118.15:cds"/>
    <property type="gene ID" value="G28118"/>
</dbReference>